<dbReference type="PROSITE" id="PS00061">
    <property type="entry name" value="ADH_SHORT"/>
    <property type="match status" value="1"/>
</dbReference>
<gene>
    <name evidence="5" type="primary">hcaB</name>
    <name evidence="4" type="ORF">MYCOZU2_03847</name>
    <name evidence="5" type="ORF">QRB35_23500</name>
</gene>
<dbReference type="PRINTS" id="PR00081">
    <property type="entry name" value="GDHRDH"/>
</dbReference>
<dbReference type="EMBL" id="CP015267">
    <property type="protein sequence ID" value="ASL16226.1"/>
    <property type="molecule type" value="Genomic_DNA"/>
</dbReference>
<dbReference type="Gene3D" id="3.40.50.720">
    <property type="entry name" value="NAD(P)-binding Rossmann-like Domain"/>
    <property type="match status" value="1"/>
</dbReference>
<evidence type="ECO:0000256" key="1">
    <source>
        <dbReference type="ARBA" id="ARBA00006484"/>
    </source>
</evidence>
<dbReference type="AlphaFoldDB" id="A0A7U5RWP2"/>
<dbReference type="RefSeq" id="WP_065502118.1">
    <property type="nucleotide sequence ID" value="NZ_CP015267.1"/>
</dbReference>
<proteinExistence type="inferred from homology"/>
<dbReference type="Proteomes" id="UP000198286">
    <property type="component" value="Chromosome"/>
</dbReference>
<reference evidence="5" key="3">
    <citation type="submission" date="2023-06" db="EMBL/GenBank/DDBJ databases">
        <authorList>
            <person name="Spilker T."/>
        </authorList>
    </citation>
    <scope>NUCLEOTIDE SEQUENCE</scope>
    <source>
        <strain evidence="5">FLAC1071</strain>
    </source>
</reference>
<dbReference type="InterPro" id="IPR002347">
    <property type="entry name" value="SDR_fam"/>
</dbReference>
<accession>A0A7U5RWP2</accession>
<evidence type="ECO:0000313" key="5">
    <source>
        <dbReference type="EMBL" id="MDM3928957.1"/>
    </source>
</evidence>
<evidence type="ECO:0000256" key="2">
    <source>
        <dbReference type="ARBA" id="ARBA00023002"/>
    </source>
</evidence>
<organism evidence="4 6">
    <name type="scientific">Mycobacterium intracellulare subsp. chimaera</name>
    <dbReference type="NCBI Taxonomy" id="222805"/>
    <lineage>
        <taxon>Bacteria</taxon>
        <taxon>Bacillati</taxon>
        <taxon>Actinomycetota</taxon>
        <taxon>Actinomycetes</taxon>
        <taxon>Mycobacteriales</taxon>
        <taxon>Mycobacteriaceae</taxon>
        <taxon>Mycobacterium</taxon>
        <taxon>Mycobacterium avium complex (MAC)</taxon>
    </lineage>
</organism>
<dbReference type="InterPro" id="IPR036291">
    <property type="entry name" value="NAD(P)-bd_dom_sf"/>
</dbReference>
<evidence type="ECO:0000313" key="4">
    <source>
        <dbReference type="EMBL" id="ASL16226.1"/>
    </source>
</evidence>
<reference evidence="5" key="2">
    <citation type="submission" date="2023-06" db="EMBL/GenBank/DDBJ databases">
        <title>Itaconate inhibition of nontuberculous mycobacteria.</title>
        <authorList>
            <person name="Breen P."/>
            <person name="Zimbric M."/>
            <person name="Caverly L."/>
        </authorList>
    </citation>
    <scope>NUCLEOTIDE SEQUENCE</scope>
    <source>
        <strain evidence="5">FLAC1071</strain>
    </source>
</reference>
<name>A0A7U5RWP2_MYCIT</name>
<dbReference type="Proteomes" id="UP001529272">
    <property type="component" value="Unassembled WGS sequence"/>
</dbReference>
<sequence>MTGWLEGKRALVVGAGSGIGRAVLDAFRAEGAKVAALERVPEKCAALRAQLPDVPVTEGDATAYDANERAVTAAVDAFGGLDTLVNCVGIFDFYRGIGDIDPPDLPGAFDEMFRTNVLSHMQSVKAAIPALRHAGGASIVLTESASSFYPGRGGALYVSSKFAVRGLVSALAHELAPGIRVNGVAPGGTLNTDLRGLASLGLGDTRLDDRPGRAREVADRTPLHVALTGEDHAFSYVFLASDRSRGITGETVRPDGGFGLGATKPDPKGTEP</sequence>
<keyword evidence="7" id="KW-1185">Reference proteome</keyword>
<dbReference type="InterPro" id="IPR051122">
    <property type="entry name" value="SDR_DHRS6-like"/>
</dbReference>
<dbReference type="GO" id="GO:0018498">
    <property type="term" value="F:2,3-dihydroxy-2,3-dihydro-phenylpropionate dehydrogenase activity"/>
    <property type="evidence" value="ECO:0007669"/>
    <property type="project" value="UniProtKB-EC"/>
</dbReference>
<keyword evidence="2 5" id="KW-0560">Oxidoreductase</keyword>
<dbReference type="PANTHER" id="PTHR43477">
    <property type="entry name" value="DIHYDROANTICAPSIN 7-DEHYDROGENASE"/>
    <property type="match status" value="1"/>
</dbReference>
<evidence type="ECO:0000256" key="3">
    <source>
        <dbReference type="SAM" id="MobiDB-lite"/>
    </source>
</evidence>
<dbReference type="EMBL" id="JASZZX010000028">
    <property type="protein sequence ID" value="MDM3928957.1"/>
    <property type="molecule type" value="Genomic_DNA"/>
</dbReference>
<protein>
    <submittedName>
        <fullName evidence="4">2,3-dihydroxy-2,3-dihydrophenylpropionate dehydrogenase</fullName>
    </submittedName>
    <submittedName>
        <fullName evidence="5">3-(Cis-5,6-dihydroxycyclohexa-1, 3-dien-1-yl)propanoate dehydrogenase</fullName>
        <ecNumber evidence="5">1.3.1.87</ecNumber>
    </submittedName>
</protein>
<dbReference type="InterPro" id="IPR020904">
    <property type="entry name" value="Sc_DH/Rdtase_CS"/>
</dbReference>
<evidence type="ECO:0000313" key="6">
    <source>
        <dbReference type="Proteomes" id="UP000198286"/>
    </source>
</evidence>
<dbReference type="PANTHER" id="PTHR43477:SF1">
    <property type="entry name" value="DIHYDROANTICAPSIN 7-DEHYDROGENASE"/>
    <property type="match status" value="1"/>
</dbReference>
<dbReference type="SUPFAM" id="SSF51735">
    <property type="entry name" value="NAD(P)-binding Rossmann-fold domains"/>
    <property type="match status" value="1"/>
</dbReference>
<reference evidence="4 6" key="1">
    <citation type="journal article" date="2017" name="Lancet Infect. Dis.">
        <title>Global outbreak of severe Mycobacterium chimaera disease after cardiac surgery: a molecular epidemiological study.</title>
        <authorList>
            <person name="van Ingen J."/>
            <person name="Kohl T."/>
            <person name="Kranzer K."/>
            <person name="Hasse B."/>
            <person name="Keller P."/>
            <person name="Szafranska A."/>
            <person name="Hillemann D."/>
            <person name="Chand M."/>
            <person name="Schreiber P."/>
            <person name="Sommerstein R."/>
            <person name="Berger C."/>
            <person name="Genoni M."/>
            <person name="Ruegg C."/>
            <person name="Troillet N."/>
            <person name="Widmer A.F."/>
            <person name="Becker S.L."/>
            <person name="Herrmann M."/>
            <person name="Eckmanns T."/>
            <person name="Haller S."/>
            <person name="Hoeller C."/>
            <person name="Debast S.B."/>
            <person name="Wolfhagen M.J."/>
            <person name="Hopman J."/>
            <person name="Kluytmans J."/>
            <person name="Langelaar M."/>
            <person name="Notermans D.W."/>
            <person name="ten Oever J."/>
            <person name="van den Barselaar P."/>
            <person name="Vonk A.B.A."/>
            <person name="Vos M.C."/>
            <person name="Ahmed N."/>
            <person name="Brown T."/>
            <person name="Crook D."/>
            <person name="Lamagni T."/>
            <person name="Phin N."/>
            <person name="Smith E.G."/>
            <person name="Zambon M."/>
            <person name="Serr A."/>
            <person name="Goetting T."/>
            <person name="Ebner W."/>
            <person name="Thuermer A."/>
            <person name="Utpatel C."/>
            <person name="Sproer C."/>
            <person name="Bunk B."/>
            <person name="Nubel U."/>
            <person name="Bloemberg G."/>
            <person name="Bottger E."/>
            <person name="Niemann S."/>
            <person name="Wagner D."/>
            <person name="Sax H."/>
        </authorList>
    </citation>
    <scope>NUCLEOTIDE SEQUENCE [LARGE SCALE GENOMIC DNA]</scope>
    <source>
        <strain evidence="4 6">ZUERICH-2</strain>
    </source>
</reference>
<feature type="region of interest" description="Disordered" evidence="3">
    <location>
        <begin position="248"/>
        <end position="272"/>
    </location>
</feature>
<dbReference type="EC" id="1.3.1.87" evidence="5"/>
<evidence type="ECO:0000313" key="7">
    <source>
        <dbReference type="Proteomes" id="UP001529272"/>
    </source>
</evidence>
<dbReference type="Pfam" id="PF00106">
    <property type="entry name" value="adh_short"/>
    <property type="match status" value="1"/>
</dbReference>
<dbReference type="NCBIfam" id="NF004849">
    <property type="entry name" value="PRK06200.1"/>
    <property type="match status" value="1"/>
</dbReference>
<comment type="similarity">
    <text evidence="1">Belongs to the short-chain dehydrogenases/reductases (SDR) family.</text>
</comment>